<sequence length="74" mass="8749">MRNLVPKFCLKPFSNLRDRIFRSLVCFFRPRVRESDGKRGEGDGKRTKAGCRRVFRRGSFGKTSGRPREEERRT</sequence>
<evidence type="ECO:0000313" key="2">
    <source>
        <dbReference type="EMBL" id="KAI0522911.1"/>
    </source>
</evidence>
<organism evidence="2 4">
    <name type="scientific">Dendrobium nobile</name>
    <name type="common">Orchid</name>
    <dbReference type="NCBI Taxonomy" id="94219"/>
    <lineage>
        <taxon>Eukaryota</taxon>
        <taxon>Viridiplantae</taxon>
        <taxon>Streptophyta</taxon>
        <taxon>Embryophyta</taxon>
        <taxon>Tracheophyta</taxon>
        <taxon>Spermatophyta</taxon>
        <taxon>Magnoliopsida</taxon>
        <taxon>Liliopsida</taxon>
        <taxon>Asparagales</taxon>
        <taxon>Orchidaceae</taxon>
        <taxon>Epidendroideae</taxon>
        <taxon>Malaxideae</taxon>
        <taxon>Dendrobiinae</taxon>
        <taxon>Dendrobium</taxon>
    </lineage>
</organism>
<name>A0A8T3BY24_DENNO</name>
<comment type="caution">
    <text evidence="2">The sequence shown here is derived from an EMBL/GenBank/DDBJ whole genome shotgun (WGS) entry which is preliminary data.</text>
</comment>
<protein>
    <submittedName>
        <fullName evidence="2">Uncharacterized protein</fullName>
    </submittedName>
</protein>
<keyword evidence="4" id="KW-1185">Reference proteome</keyword>
<dbReference type="EMBL" id="JAGYWB010000005">
    <property type="protein sequence ID" value="KAI0522911.1"/>
    <property type="molecule type" value="Genomic_DNA"/>
</dbReference>
<evidence type="ECO:0000313" key="4">
    <source>
        <dbReference type="Proteomes" id="UP000829196"/>
    </source>
</evidence>
<evidence type="ECO:0000256" key="1">
    <source>
        <dbReference type="SAM" id="MobiDB-lite"/>
    </source>
</evidence>
<proteinExistence type="predicted"/>
<accession>A0A8T3BY24</accession>
<feature type="compositionally biased region" description="Basic residues" evidence="1">
    <location>
        <begin position="47"/>
        <end position="56"/>
    </location>
</feature>
<evidence type="ECO:0000313" key="3">
    <source>
        <dbReference type="EMBL" id="KAI0522912.1"/>
    </source>
</evidence>
<dbReference type="Proteomes" id="UP000829196">
    <property type="component" value="Unassembled WGS sequence"/>
</dbReference>
<feature type="region of interest" description="Disordered" evidence="1">
    <location>
        <begin position="34"/>
        <end position="74"/>
    </location>
</feature>
<reference evidence="2" key="1">
    <citation type="journal article" date="2022" name="Front. Genet.">
        <title>Chromosome-Scale Assembly of the Dendrobium nobile Genome Provides Insights Into the Molecular Mechanism of the Biosynthesis of the Medicinal Active Ingredient of Dendrobium.</title>
        <authorList>
            <person name="Xu Q."/>
            <person name="Niu S.-C."/>
            <person name="Li K.-L."/>
            <person name="Zheng P.-J."/>
            <person name="Zhang X.-J."/>
            <person name="Jia Y."/>
            <person name="Liu Y."/>
            <person name="Niu Y.-X."/>
            <person name="Yu L.-H."/>
            <person name="Chen D.-F."/>
            <person name="Zhang G.-Q."/>
        </authorList>
    </citation>
    <scope>NUCLEOTIDE SEQUENCE</scope>
    <source>
        <tissue evidence="2">Leaf</tissue>
    </source>
</reference>
<dbReference type="AlphaFoldDB" id="A0A8T3BY24"/>
<gene>
    <name evidence="2" type="ORF">KFK09_005300</name>
    <name evidence="3" type="ORF">KFK09_005301</name>
</gene>
<feature type="compositionally biased region" description="Basic and acidic residues" evidence="1">
    <location>
        <begin position="34"/>
        <end position="46"/>
    </location>
</feature>
<dbReference type="SMR" id="A0A8T3BY24"/>
<dbReference type="EMBL" id="JAGYWB010000005">
    <property type="protein sequence ID" value="KAI0522912.1"/>
    <property type="molecule type" value="Genomic_DNA"/>
</dbReference>